<dbReference type="KEGG" id="csal:NBC122_00614"/>
<gene>
    <name evidence="1" type="ORF">NBC122_00614</name>
</gene>
<evidence type="ECO:0008006" key="3">
    <source>
        <dbReference type="Google" id="ProtNLM"/>
    </source>
</evidence>
<evidence type="ECO:0000313" key="1">
    <source>
        <dbReference type="EMBL" id="QBO57450.1"/>
    </source>
</evidence>
<dbReference type="EMBL" id="CP037954">
    <property type="protein sequence ID" value="QBO57450.1"/>
    <property type="molecule type" value="Genomic_DNA"/>
</dbReference>
<keyword evidence="2" id="KW-1185">Reference proteome</keyword>
<sequence length="112" mass="13628">MREIYRTQEYDEFFDQADEKLQDKISYIYDLIQTQKVLTSNFVKKLTNENLYEIRLQINNEYRILTFAIDHENIIEAKNILLISGFIKKSTKDYDKQIKKALKILEQWKDRN</sequence>
<dbReference type="SUPFAM" id="SSF143011">
    <property type="entry name" value="RelE-like"/>
    <property type="match status" value="1"/>
</dbReference>
<dbReference type="InterPro" id="IPR035093">
    <property type="entry name" value="RelE/ParE_toxin_dom_sf"/>
</dbReference>
<dbReference type="Pfam" id="PF05973">
    <property type="entry name" value="Gp49"/>
    <property type="match status" value="1"/>
</dbReference>
<dbReference type="OrthoDB" id="1029341at2"/>
<accession>A0A4P6ZD31</accession>
<proteinExistence type="predicted"/>
<dbReference type="RefSeq" id="WP_133438953.1">
    <property type="nucleotide sequence ID" value="NZ_CP037954.1"/>
</dbReference>
<dbReference type="Proteomes" id="UP000294419">
    <property type="component" value="Chromosome"/>
</dbReference>
<protein>
    <recommendedName>
        <fullName evidence="3">Phage-related protein</fullName>
    </recommendedName>
</protein>
<name>A0A4P6ZD31_9FLAO</name>
<dbReference type="InterPro" id="IPR009241">
    <property type="entry name" value="HigB-like"/>
</dbReference>
<organism evidence="1 2">
    <name type="scientific">Chryseobacterium salivictor</name>
    <dbReference type="NCBI Taxonomy" id="2547600"/>
    <lineage>
        <taxon>Bacteria</taxon>
        <taxon>Pseudomonadati</taxon>
        <taxon>Bacteroidota</taxon>
        <taxon>Flavobacteriia</taxon>
        <taxon>Flavobacteriales</taxon>
        <taxon>Weeksellaceae</taxon>
        <taxon>Chryseobacterium group</taxon>
        <taxon>Chryseobacterium</taxon>
    </lineage>
</organism>
<evidence type="ECO:0000313" key="2">
    <source>
        <dbReference type="Proteomes" id="UP000294419"/>
    </source>
</evidence>
<dbReference type="AlphaFoldDB" id="A0A4P6ZD31"/>
<reference evidence="1 2" key="1">
    <citation type="submission" date="2019-03" db="EMBL/GenBank/DDBJ databases">
        <authorList>
            <person name="Kim H."/>
            <person name="Yu S.-M."/>
        </authorList>
    </citation>
    <scope>NUCLEOTIDE SEQUENCE [LARGE SCALE GENOMIC DNA]</scope>
    <source>
        <strain evidence="1 2">NBC122</strain>
    </source>
</reference>